<feature type="compositionally biased region" description="Low complexity" evidence="2">
    <location>
        <begin position="911"/>
        <end position="936"/>
    </location>
</feature>
<feature type="region of interest" description="Disordered" evidence="2">
    <location>
        <begin position="911"/>
        <end position="940"/>
    </location>
</feature>
<feature type="coiled-coil region" evidence="1">
    <location>
        <begin position="35"/>
        <end position="103"/>
    </location>
</feature>
<proteinExistence type="predicted"/>
<protein>
    <submittedName>
        <fullName evidence="3">Uncharacterized protein</fullName>
    </submittedName>
</protein>
<keyword evidence="4" id="KW-1185">Reference proteome</keyword>
<keyword evidence="1" id="KW-0175">Coiled coil</keyword>
<feature type="coiled-coil region" evidence="1">
    <location>
        <begin position="129"/>
        <end position="163"/>
    </location>
</feature>
<organism evidence="3 4">
    <name type="scientific">Xylocopa violacea</name>
    <name type="common">Violet carpenter bee</name>
    <name type="synonym">Apis violacea</name>
    <dbReference type="NCBI Taxonomy" id="135666"/>
    <lineage>
        <taxon>Eukaryota</taxon>
        <taxon>Metazoa</taxon>
        <taxon>Ecdysozoa</taxon>
        <taxon>Arthropoda</taxon>
        <taxon>Hexapoda</taxon>
        <taxon>Insecta</taxon>
        <taxon>Pterygota</taxon>
        <taxon>Neoptera</taxon>
        <taxon>Endopterygota</taxon>
        <taxon>Hymenoptera</taxon>
        <taxon>Apocrita</taxon>
        <taxon>Aculeata</taxon>
        <taxon>Apoidea</taxon>
        <taxon>Anthophila</taxon>
        <taxon>Apidae</taxon>
        <taxon>Xylocopa</taxon>
        <taxon>Xylocopa</taxon>
    </lineage>
</organism>
<feature type="region of interest" description="Disordered" evidence="2">
    <location>
        <begin position="585"/>
        <end position="614"/>
    </location>
</feature>
<feature type="compositionally biased region" description="Polar residues" evidence="2">
    <location>
        <begin position="596"/>
        <end position="614"/>
    </location>
</feature>
<feature type="region of interest" description="Disordered" evidence="2">
    <location>
        <begin position="828"/>
        <end position="894"/>
    </location>
</feature>
<feature type="compositionally biased region" description="Basic and acidic residues" evidence="2">
    <location>
        <begin position="771"/>
        <end position="785"/>
    </location>
</feature>
<evidence type="ECO:0000256" key="1">
    <source>
        <dbReference type="SAM" id="Coils"/>
    </source>
</evidence>
<evidence type="ECO:0000313" key="4">
    <source>
        <dbReference type="Proteomes" id="UP001642520"/>
    </source>
</evidence>
<feature type="compositionally biased region" description="Polar residues" evidence="2">
    <location>
        <begin position="883"/>
        <end position="894"/>
    </location>
</feature>
<feature type="region of interest" description="Disordered" evidence="2">
    <location>
        <begin position="530"/>
        <end position="552"/>
    </location>
</feature>
<evidence type="ECO:0000256" key="2">
    <source>
        <dbReference type="SAM" id="MobiDB-lite"/>
    </source>
</evidence>
<dbReference type="InterPro" id="IPR016024">
    <property type="entry name" value="ARM-type_fold"/>
</dbReference>
<sequence length="1839" mass="207263">MDNNFLDLPTNQNKHENAPDLGKLAHSCLILKKKLVETDEVIKQYNDKLKECERLKQELHASKKLMIDYNSSLAKVIKLQMQNTEYKKNIETLSMQLNEHNIKTAADQQHIQQLICKIKDIEGGQNDKIMQYDLEKSSLQVKVKELEEELKNIKKFYDLKMKKEKKHPMENKSKLKDAKTNIELIEDVIMQKSEPILRDAATNTATIDVIMRKLKPELKDIGTNTALIKEVIMPKLKPELKDAGTNTTLTKDVIMQKPKVAEKCVLTDEFYTVKDDIYPIFCNKCEVLLDPPPLEKICKIMTEPCPKLIEKISSPVKKSSSPLQVSTDINSEQCKTEKLPTLDTPPPSHLQNHASNHTDFIPQTLLPSHTHTLNRTDYCNTFSPASNLINQGTYYIGSTPINHLPMTNSNATNQNNHCENIVTMASSLSLQKRVDTLEAKLKKLSKKSVQNNSCCRNHQQNACHTYDMNSSTQFLELCKTMMNFCNSKERKDIAVHKKSRKLSFETRKPKLSLVKRKRLQSASSCSWKVESIAQKTERNPPRKRPKKHKRRYCVPLNKSDNFSSSSEYLEKMDCESEVDLSTDTFDDIDDSKTDNNLESNSTSHVEPSTSTLKTNETGANEVGVAEVVQDLAECNKSGGEVDSGILSDSVESSKLTQLETDMDTCSELIAKKDLTEVNSSLQSESSSVESVKSVEVQTVDESTIKLPSHLTKSNESIERNNSLEILTKPDSVESDKLVHLAADLDVSSESIEQNNLMEVNSSLQSESSAIEDVKSPEAKPVDKSTIKVASHCTESNESSERSNSLEILSKPDSAESNKLVQLAADLDTSSESIEQNNSMESNSSLQSESSSIENVKSPEPKPVDESTTEVASQSMKFDESTKRNNSLEILSTPDSIESDKLVQLAADLDTSSESIEQNNSMESNSSLQSESSSTENVKLKKSKVVKSPIKLASDVIKSNELIKKSNNSKILSKPDSIESNKLVQLEADLDTSSESIEQNNLMEVNSSLQSESSSTENVKLKKSKVVKSPIKLASDVIKSNELIKKSNNSKILSKPDSIESNKLVQLEVDLDTSSESIEQNNLMEVNSSLQSESDSTENVKSKISKIVKSPVKVASRVMKSNESIEENSSLEELPNNDKRIEEVKQTNILKRSPNSLMAQNKRNKFSNPGVRRKRKISEVYDLKGCSKRQELLNKIKRLKKTSINSNIRQNILDQKVEHCNIFPEPKVLVQDIAKEENYISGKKSRIAHIPKIAIIERKKSFTSSLQLKKRLVQKVNNSNAQITQTNCVNVSNSQQNSENSKLQEIYSDLFVKPQSTPSNMPNVNAQNSVENTVQEKLIPGAENVLNTLENKTSLVTDINNYGCPSVSVNQSIKVEETKTEPDNCPKYLEHELKDNSPDIKEEEIKLNVKEITNCKEEIPIVGRKLRKYCPFAKLRHYINEKKYSTKNSKNLSQRELNVGLIADKFVKIQLQRLMDNEWQASIHWDVIEKLESTCSVRIIAKGVVEFLSTEEECKKTLDKTYTPPAPLMSVAQQRITALLVDLERVKPTVFEFVQAGIEYKLFRLNQSNQRCVIESLSRMYTILARIKKDREKVRIFCCDALYCLGINAICILYTVLTCWAEVFPNNETNSKLLSKCMAHLVMTLQATDYPKLNALKNLLSVFYKYPLGTLSTDILKELLTSLQENCRSDVETAIILLAKREGTTWTYSNVIKGALLPMIINSKLPSTYRAFCLLGNLMRSFPIEDKDHSVGQIIEQLCYLIDSNEGSNEQKEGVISALLSLSRHNFFEVVKNTLKWIPNLLIHDRTIEQIKGLINLRTIEYWKGYLRTNKLLDGYAASD</sequence>
<comment type="caution">
    <text evidence="3">The sequence shown here is derived from an EMBL/GenBank/DDBJ whole genome shotgun (WGS) entry which is preliminary data.</text>
</comment>
<evidence type="ECO:0000313" key="3">
    <source>
        <dbReference type="EMBL" id="CAL7952285.1"/>
    </source>
</evidence>
<dbReference type="SUPFAM" id="SSF48371">
    <property type="entry name" value="ARM repeat"/>
    <property type="match status" value="1"/>
</dbReference>
<feature type="compositionally biased region" description="Polar residues" evidence="2">
    <location>
        <begin position="753"/>
        <end position="768"/>
    </location>
</feature>
<feature type="compositionally biased region" description="Basic residues" evidence="2">
    <location>
        <begin position="541"/>
        <end position="552"/>
    </location>
</feature>
<feature type="region of interest" description="Disordered" evidence="2">
    <location>
        <begin position="753"/>
        <end position="812"/>
    </location>
</feature>
<name>A0ABP1PGD3_XYLVO</name>
<dbReference type="EMBL" id="CAXAJV020001301">
    <property type="protein sequence ID" value="CAL7952285.1"/>
    <property type="molecule type" value="Genomic_DNA"/>
</dbReference>
<feature type="compositionally biased region" description="Low complexity" evidence="2">
    <location>
        <begin position="829"/>
        <end position="854"/>
    </location>
</feature>
<accession>A0ABP1PGD3</accession>
<reference evidence="3 4" key="1">
    <citation type="submission" date="2024-08" db="EMBL/GenBank/DDBJ databases">
        <authorList>
            <person name="Will J Nash"/>
            <person name="Angela Man"/>
            <person name="Seanna McTaggart"/>
            <person name="Kendall Baker"/>
            <person name="Tom Barker"/>
            <person name="Leah Catchpole"/>
            <person name="Alex Durrant"/>
            <person name="Karim Gharbi"/>
            <person name="Naomi Irish"/>
            <person name="Gemy Kaithakottil"/>
            <person name="Debby Ku"/>
            <person name="Aaliyah Providence"/>
            <person name="Felix Shaw"/>
            <person name="David Swarbreck"/>
            <person name="Chris Watkins"/>
            <person name="Ann M. McCartney"/>
            <person name="Giulio Formenti"/>
            <person name="Alice Mouton"/>
            <person name="Noel Vella"/>
            <person name="Bjorn M von Reumont"/>
            <person name="Adriana Vella"/>
            <person name="Wilfried Haerty"/>
        </authorList>
    </citation>
    <scope>NUCLEOTIDE SEQUENCE [LARGE SCALE GENOMIC DNA]</scope>
</reference>
<gene>
    <name evidence="3" type="ORF">XYLVIOL_LOCUS10980</name>
</gene>
<dbReference type="Proteomes" id="UP001642520">
    <property type="component" value="Unassembled WGS sequence"/>
</dbReference>